<dbReference type="AlphaFoldDB" id="W8EV29"/>
<feature type="transmembrane region" description="Helical" evidence="1">
    <location>
        <begin position="386"/>
        <end position="406"/>
    </location>
</feature>
<keyword evidence="1" id="KW-0812">Transmembrane</keyword>
<feature type="transmembrane region" description="Helical" evidence="1">
    <location>
        <begin position="500"/>
        <end position="519"/>
    </location>
</feature>
<evidence type="ECO:0000313" key="2">
    <source>
        <dbReference type="EMBL" id="AHJ96393.1"/>
    </source>
</evidence>
<sequence length="543" mass="60635">MYSVISGIQEGLQVIIGLLLSRAFTFMSWLYRNPAWVFTALLLLVSGWFMIFPDIIPVNHGFGFEGAYFYKAVATDFYQTVFVRGVNSYSIQRILPFGLLHYTFRLLGLPFTDAAMLRYFELYNVVVAGLLVYYWHRISHLLHLNRAATWSGYLGLLLNFATLKYDTYVPFTYDRTALLVGLMSVYYHLARQPVRLLLTALVSLLVWPTAVYYNVCLLLLPPFLQANPQGNRPLSLLWAAASSLSLAGLCIGTVYVKHISLGMLVAPTEEALVPLSIALITAYCAFTQYTLARALLGSPQELWRIAEQVLWQSKTWGLVAVLVAAYLGLTRGLGTQGNEHLNGATFLVNVVYGAISRPLQAVVAHSNYYGLPVVLAMLHWRRVCNALRELGLGIGGLFVLLLLLSVNCETRQLANLLPVLVVVVAVVVQQLKPRPWAVAITAGLCLVQSKVWLRINDFDPTFGQPNDQFPLGDSAGNEYVWNSPFQAYWMNVGPWTSNQYLLWQTLILLLLLGLVRWLYGPARWSMPAAEVSETAKVTSGGRV</sequence>
<evidence type="ECO:0008006" key="4">
    <source>
        <dbReference type="Google" id="ProtNLM"/>
    </source>
</evidence>
<proteinExistence type="predicted"/>
<feature type="transmembrane region" description="Helical" evidence="1">
    <location>
        <begin position="147"/>
        <end position="165"/>
    </location>
</feature>
<feature type="transmembrane region" description="Helical" evidence="1">
    <location>
        <begin position="12"/>
        <end position="30"/>
    </location>
</feature>
<feature type="transmembrane region" description="Helical" evidence="1">
    <location>
        <begin position="311"/>
        <end position="329"/>
    </location>
</feature>
<keyword evidence="1" id="KW-1133">Transmembrane helix</keyword>
<evidence type="ECO:0000313" key="3">
    <source>
        <dbReference type="Proteomes" id="UP000019423"/>
    </source>
</evidence>
<dbReference type="Proteomes" id="UP000019423">
    <property type="component" value="Chromosome"/>
</dbReference>
<dbReference type="KEGG" id="hsw:Hsw_0798"/>
<feature type="transmembrane region" description="Helical" evidence="1">
    <location>
        <begin position="236"/>
        <end position="259"/>
    </location>
</feature>
<keyword evidence="1" id="KW-0472">Membrane</keyword>
<feature type="transmembrane region" description="Helical" evidence="1">
    <location>
        <begin position="171"/>
        <end position="189"/>
    </location>
</feature>
<feature type="transmembrane region" description="Helical" evidence="1">
    <location>
        <begin position="196"/>
        <end position="224"/>
    </location>
</feature>
<dbReference type="eggNOG" id="ENOG50333HY">
    <property type="taxonomic scope" value="Bacteria"/>
</dbReference>
<organism evidence="2 3">
    <name type="scientific">Hymenobacter swuensis DY53</name>
    <dbReference type="NCBI Taxonomy" id="1227739"/>
    <lineage>
        <taxon>Bacteria</taxon>
        <taxon>Pseudomonadati</taxon>
        <taxon>Bacteroidota</taxon>
        <taxon>Cytophagia</taxon>
        <taxon>Cytophagales</taxon>
        <taxon>Hymenobacteraceae</taxon>
        <taxon>Hymenobacter</taxon>
    </lineage>
</organism>
<dbReference type="PATRIC" id="fig|1227739.3.peg.1050"/>
<reference evidence="2 3" key="1">
    <citation type="submission" date="2014-01" db="EMBL/GenBank/DDBJ databases">
        <title>Complete genome sequence of ionizing-radiation resistance bacterium Hymenobacter swuensis DY53.</title>
        <authorList>
            <person name="Jung J.-H."/>
            <person name="Jeong S.-W."/>
            <person name="Joe M.-H."/>
            <person name="Cho y.-j."/>
            <person name="Kim M.-K."/>
            <person name="Lim S.-Y."/>
        </authorList>
    </citation>
    <scope>NUCLEOTIDE SEQUENCE [LARGE SCALE GENOMIC DNA]</scope>
    <source>
        <strain evidence="2 3">DY53</strain>
    </source>
</reference>
<evidence type="ECO:0000256" key="1">
    <source>
        <dbReference type="SAM" id="Phobius"/>
    </source>
</evidence>
<protein>
    <recommendedName>
        <fullName evidence="4">Glycosyltransferase RgtA/B/C/D-like domain-containing protein</fullName>
    </recommendedName>
</protein>
<dbReference type="HOGENOM" id="CLU_501333_0_0_10"/>
<feature type="transmembrane region" description="Helical" evidence="1">
    <location>
        <begin position="117"/>
        <end position="135"/>
    </location>
</feature>
<feature type="transmembrane region" description="Helical" evidence="1">
    <location>
        <begin position="412"/>
        <end position="428"/>
    </location>
</feature>
<keyword evidence="3" id="KW-1185">Reference proteome</keyword>
<dbReference type="STRING" id="1227739.Hsw_0798"/>
<dbReference type="EMBL" id="CP007145">
    <property type="protein sequence ID" value="AHJ96393.1"/>
    <property type="molecule type" value="Genomic_DNA"/>
</dbReference>
<gene>
    <name evidence="2" type="ORF">Hsw_0798</name>
</gene>
<feature type="transmembrane region" description="Helical" evidence="1">
    <location>
        <begin position="36"/>
        <end position="56"/>
    </location>
</feature>
<name>W8EV29_9BACT</name>
<accession>W8EV29</accession>